<feature type="transmembrane region" description="Helical" evidence="1">
    <location>
        <begin position="110"/>
        <end position="132"/>
    </location>
</feature>
<organism evidence="2 3">
    <name type="scientific">Stentor coeruleus</name>
    <dbReference type="NCBI Taxonomy" id="5963"/>
    <lineage>
        <taxon>Eukaryota</taxon>
        <taxon>Sar</taxon>
        <taxon>Alveolata</taxon>
        <taxon>Ciliophora</taxon>
        <taxon>Postciliodesmatophora</taxon>
        <taxon>Heterotrichea</taxon>
        <taxon>Heterotrichida</taxon>
        <taxon>Stentoridae</taxon>
        <taxon>Stentor</taxon>
    </lineage>
</organism>
<dbReference type="AlphaFoldDB" id="A0A1R2B730"/>
<keyword evidence="3" id="KW-1185">Reference proteome</keyword>
<feature type="transmembrane region" description="Helical" evidence="1">
    <location>
        <begin position="61"/>
        <end position="82"/>
    </location>
</feature>
<sequence>MSTLEEQEKSHDYSTKTVFLEENYLYLLFAYVAGAALISGFLILGVYKASHHEKIKMVKKMMTVAQVLAFLGIGNIFIILAWAYSIGYYAKMIGEFVCAIMLFFLRETYIFRWVSIIVQIIMMIIQVYFMVFTIQDLVGYKRGLSDPGKGEYAMYLMYAQYCIAFIIEAIGVILTTNLMMSLGWFYTEQFPPQLNLEQYKLERPDKKSSVYDMFPHPVNYEF</sequence>
<keyword evidence="1" id="KW-1133">Transmembrane helix</keyword>
<protein>
    <submittedName>
        <fullName evidence="2">Uncharacterized protein</fullName>
    </submittedName>
</protein>
<dbReference type="EMBL" id="MPUH01000899">
    <property type="protein sequence ID" value="OMJ72465.1"/>
    <property type="molecule type" value="Genomic_DNA"/>
</dbReference>
<keyword evidence="1" id="KW-0812">Transmembrane</keyword>
<feature type="transmembrane region" description="Helical" evidence="1">
    <location>
        <begin position="24"/>
        <end position="49"/>
    </location>
</feature>
<gene>
    <name evidence="2" type="ORF">SteCoe_29094</name>
</gene>
<dbReference type="Proteomes" id="UP000187209">
    <property type="component" value="Unassembled WGS sequence"/>
</dbReference>
<keyword evidence="1" id="KW-0472">Membrane</keyword>
<feature type="transmembrane region" description="Helical" evidence="1">
    <location>
        <begin position="152"/>
        <end position="174"/>
    </location>
</feature>
<name>A0A1R2B730_9CILI</name>
<evidence type="ECO:0000313" key="2">
    <source>
        <dbReference type="EMBL" id="OMJ72465.1"/>
    </source>
</evidence>
<evidence type="ECO:0000256" key="1">
    <source>
        <dbReference type="SAM" id="Phobius"/>
    </source>
</evidence>
<comment type="caution">
    <text evidence="2">The sequence shown here is derived from an EMBL/GenBank/DDBJ whole genome shotgun (WGS) entry which is preliminary data.</text>
</comment>
<proteinExistence type="predicted"/>
<evidence type="ECO:0000313" key="3">
    <source>
        <dbReference type="Proteomes" id="UP000187209"/>
    </source>
</evidence>
<dbReference type="OrthoDB" id="10465575at2759"/>
<accession>A0A1R2B730</accession>
<reference evidence="2 3" key="1">
    <citation type="submission" date="2016-11" db="EMBL/GenBank/DDBJ databases">
        <title>The macronuclear genome of Stentor coeruleus: a giant cell with tiny introns.</title>
        <authorList>
            <person name="Slabodnick M."/>
            <person name="Ruby J.G."/>
            <person name="Reiff S.B."/>
            <person name="Swart E.C."/>
            <person name="Gosai S."/>
            <person name="Prabakaran S."/>
            <person name="Witkowska E."/>
            <person name="Larue G.E."/>
            <person name="Fisher S."/>
            <person name="Freeman R.M."/>
            <person name="Gunawardena J."/>
            <person name="Chu W."/>
            <person name="Stover N.A."/>
            <person name="Gregory B.D."/>
            <person name="Nowacki M."/>
            <person name="Derisi J."/>
            <person name="Roy S.W."/>
            <person name="Marshall W.F."/>
            <person name="Sood P."/>
        </authorList>
    </citation>
    <scope>NUCLEOTIDE SEQUENCE [LARGE SCALE GENOMIC DNA]</scope>
    <source>
        <strain evidence="2">WM001</strain>
    </source>
</reference>